<evidence type="ECO:0000313" key="2">
    <source>
        <dbReference type="EMBL" id="MBB5892404.1"/>
    </source>
</evidence>
<comment type="caution">
    <text evidence="2">The sequence shown here is derived from an EMBL/GenBank/DDBJ whole genome shotgun (WGS) entry which is preliminary data.</text>
</comment>
<feature type="compositionally biased region" description="Basic and acidic residues" evidence="1">
    <location>
        <begin position="146"/>
        <end position="160"/>
    </location>
</feature>
<name>A0A7W9NHB9_9PSEU</name>
<reference evidence="2 3" key="1">
    <citation type="submission" date="2020-08" db="EMBL/GenBank/DDBJ databases">
        <title>Sequencing the genomes of 1000 actinobacteria strains.</title>
        <authorList>
            <person name="Klenk H.-P."/>
        </authorList>
    </citation>
    <scope>NUCLEOTIDE SEQUENCE [LARGE SCALE GENOMIC DNA]</scope>
    <source>
        <strain evidence="2 3">DSM 43851</strain>
    </source>
</reference>
<keyword evidence="3" id="KW-1185">Reference proteome</keyword>
<dbReference type="RefSeq" id="WP_184863121.1">
    <property type="nucleotide sequence ID" value="NZ_JACHIR010000001.1"/>
</dbReference>
<evidence type="ECO:0000313" key="3">
    <source>
        <dbReference type="Proteomes" id="UP000585638"/>
    </source>
</evidence>
<accession>A0A7W9NHB9</accession>
<sequence length="400" mass="43037">MSKAKIHPAHLRKSGGKLKNFGDTIQQAGQKLEQTGQNLVSHASGDRSGVGSVVAKFTGRATELAGKVFDQGGRVAGSAGHRLGKTADLYEEADTTAAKNLRKHHPDAKRKVDPPGGSKRSGSPVGKGVADSGKKPKRAPGGGTHPAEKVGSRHGGKDRTAPTIPGGGGEPARLKGRLPGPHSAEVQLPELLERHGVTKAEFDSMRHRMNQPGGTANVTHDEAMKWRAIREEIPLEAGMPVQKVLSPKAVENYLGNVESDDFSYKRVRGCFARSVDTDQLTTPASNYRALALNYPGTPFSEDMKSVYVLRSTVADPEKYEIPFGGTTREGVANIEGSRLWSEPFNGNGVTRSDEYFVPEWERMPSDLGNGDRIVRIDSDGREYPVATFNGKTGWVPTKKG</sequence>
<protein>
    <submittedName>
        <fullName evidence="2">Uncharacterized protein</fullName>
    </submittedName>
</protein>
<dbReference type="AlphaFoldDB" id="A0A7W9NHB9"/>
<evidence type="ECO:0000256" key="1">
    <source>
        <dbReference type="SAM" id="MobiDB-lite"/>
    </source>
</evidence>
<feature type="region of interest" description="Disordered" evidence="1">
    <location>
        <begin position="1"/>
        <end position="22"/>
    </location>
</feature>
<dbReference type="EMBL" id="JACHIR010000001">
    <property type="protein sequence ID" value="MBB5892404.1"/>
    <property type="molecule type" value="Genomic_DNA"/>
</dbReference>
<gene>
    <name evidence="2" type="ORF">BJ998_003600</name>
</gene>
<feature type="region of interest" description="Disordered" evidence="1">
    <location>
        <begin position="99"/>
        <end position="182"/>
    </location>
</feature>
<organism evidence="2 3">
    <name type="scientific">Kutzneria kofuensis</name>
    <dbReference type="NCBI Taxonomy" id="103725"/>
    <lineage>
        <taxon>Bacteria</taxon>
        <taxon>Bacillati</taxon>
        <taxon>Actinomycetota</taxon>
        <taxon>Actinomycetes</taxon>
        <taxon>Pseudonocardiales</taxon>
        <taxon>Pseudonocardiaceae</taxon>
        <taxon>Kutzneria</taxon>
    </lineage>
</organism>
<proteinExistence type="predicted"/>
<feature type="compositionally biased region" description="Basic residues" evidence="1">
    <location>
        <begin position="1"/>
        <end position="16"/>
    </location>
</feature>
<dbReference type="Proteomes" id="UP000585638">
    <property type="component" value="Unassembled WGS sequence"/>
</dbReference>